<dbReference type="Gene3D" id="3.30.300.20">
    <property type="match status" value="1"/>
</dbReference>
<evidence type="ECO:0000313" key="2">
    <source>
        <dbReference type="Proteomes" id="UP000619788"/>
    </source>
</evidence>
<protein>
    <recommendedName>
        <fullName evidence="3">OsmC-like protein</fullName>
    </recommendedName>
</protein>
<gene>
    <name evidence="1" type="ORF">Psi01_64200</name>
</gene>
<name>A0A8J3SM86_9ACTN</name>
<comment type="caution">
    <text evidence="1">The sequence shown here is derived from an EMBL/GenBank/DDBJ whole genome shotgun (WGS) entry which is preliminary data.</text>
</comment>
<dbReference type="PANTHER" id="PTHR39624:SF2">
    <property type="entry name" value="OSMC-LIKE PROTEIN"/>
    <property type="match status" value="1"/>
</dbReference>
<accession>A0A8J3SM86</accession>
<dbReference type="AlphaFoldDB" id="A0A8J3SM86"/>
<proteinExistence type="predicted"/>
<organism evidence="1 2">
    <name type="scientific">Planobispora siamensis</name>
    <dbReference type="NCBI Taxonomy" id="936338"/>
    <lineage>
        <taxon>Bacteria</taxon>
        <taxon>Bacillati</taxon>
        <taxon>Actinomycetota</taxon>
        <taxon>Actinomycetes</taxon>
        <taxon>Streptosporangiales</taxon>
        <taxon>Streptosporangiaceae</taxon>
        <taxon>Planobispora</taxon>
    </lineage>
</organism>
<reference evidence="1 2" key="1">
    <citation type="submission" date="2021-01" db="EMBL/GenBank/DDBJ databases">
        <title>Whole genome shotgun sequence of Planobispora siamensis NBRC 107568.</title>
        <authorList>
            <person name="Komaki H."/>
            <person name="Tamura T."/>
        </authorList>
    </citation>
    <scope>NUCLEOTIDE SEQUENCE [LARGE SCALE GENOMIC DNA]</scope>
    <source>
        <strain evidence="1 2">NBRC 107568</strain>
    </source>
</reference>
<dbReference type="InterPro" id="IPR015946">
    <property type="entry name" value="KH_dom-like_a/b"/>
</dbReference>
<evidence type="ECO:0008006" key="3">
    <source>
        <dbReference type="Google" id="ProtNLM"/>
    </source>
</evidence>
<dbReference type="PANTHER" id="PTHR39624">
    <property type="entry name" value="PROTEIN INVOLVED IN RIMO-MEDIATED BETA-METHYLTHIOLATION OF RIBOSOMAL PROTEIN S12 YCAO"/>
    <property type="match status" value="1"/>
</dbReference>
<dbReference type="SUPFAM" id="SSF82784">
    <property type="entry name" value="OsmC-like"/>
    <property type="match status" value="1"/>
</dbReference>
<dbReference type="EMBL" id="BOOJ01000057">
    <property type="protein sequence ID" value="GIH95790.1"/>
    <property type="molecule type" value="Genomic_DNA"/>
</dbReference>
<sequence>MIDKPSGTVRVVWYGGDRFDIKIRDHRVRADQPTDAGGSDTGPTPVELFVAGLAACTAHYARRYLHRRDLPMGVTVTARYEMDPRPARVARVELVVKAPGLPENLRDSFTAVIEHCTVHNSLRVPPRVDFRVVTAESAAQNATAG</sequence>
<keyword evidence="2" id="KW-1185">Reference proteome</keyword>
<dbReference type="Pfam" id="PF02566">
    <property type="entry name" value="OsmC"/>
    <property type="match status" value="1"/>
</dbReference>
<dbReference type="RefSeq" id="WP_204067877.1">
    <property type="nucleotide sequence ID" value="NZ_BOOJ01000057.1"/>
</dbReference>
<dbReference type="InterPro" id="IPR003718">
    <property type="entry name" value="OsmC/Ohr_fam"/>
</dbReference>
<dbReference type="Proteomes" id="UP000619788">
    <property type="component" value="Unassembled WGS sequence"/>
</dbReference>
<dbReference type="InterPro" id="IPR036102">
    <property type="entry name" value="OsmC/Ohrsf"/>
</dbReference>
<evidence type="ECO:0000313" key="1">
    <source>
        <dbReference type="EMBL" id="GIH95790.1"/>
    </source>
</evidence>